<dbReference type="KEGG" id="mym:A176_005050"/>
<protein>
    <submittedName>
        <fullName evidence="3">MJ0042 family finger-like domain/tetratricopeptide repeat protein</fullName>
    </submittedName>
</protein>
<feature type="repeat" description="TPR" evidence="1">
    <location>
        <begin position="961"/>
        <end position="994"/>
    </location>
</feature>
<evidence type="ECO:0000256" key="2">
    <source>
        <dbReference type="SAM" id="MobiDB-lite"/>
    </source>
</evidence>
<dbReference type="Pfam" id="PF13414">
    <property type="entry name" value="TPR_11"/>
    <property type="match status" value="1"/>
</dbReference>
<feature type="repeat" description="TPR" evidence="1">
    <location>
        <begin position="1234"/>
        <end position="1267"/>
    </location>
</feature>
<feature type="repeat" description="TPR" evidence="1">
    <location>
        <begin position="715"/>
        <end position="748"/>
    </location>
</feature>
<dbReference type="Gene3D" id="1.25.40.10">
    <property type="entry name" value="Tetratricopeptide repeat domain"/>
    <property type="match status" value="4"/>
</dbReference>
<dbReference type="PROSITE" id="PS50005">
    <property type="entry name" value="TPR"/>
    <property type="match status" value="9"/>
</dbReference>
<dbReference type="EMBL" id="CP012109">
    <property type="protein sequence ID" value="AKQ68138.1"/>
    <property type="molecule type" value="Genomic_DNA"/>
</dbReference>
<dbReference type="InterPro" id="IPR019734">
    <property type="entry name" value="TPR_rpt"/>
</dbReference>
<feature type="repeat" description="TPR" evidence="1">
    <location>
        <begin position="1200"/>
        <end position="1233"/>
    </location>
</feature>
<dbReference type="SMART" id="SM00028">
    <property type="entry name" value="TPR"/>
    <property type="match status" value="14"/>
</dbReference>
<dbReference type="eggNOG" id="COG0457">
    <property type="taxonomic scope" value="Bacteria"/>
</dbReference>
<dbReference type="InterPro" id="IPR011990">
    <property type="entry name" value="TPR-like_helical_dom_sf"/>
</dbReference>
<name>A0A0H4X2P7_9BACT</name>
<dbReference type="PANTHER" id="PTHR44366">
    <property type="entry name" value="UDP-N-ACETYLGLUCOSAMINE--PEPTIDE N-ACETYLGLUCOSAMINYLTRANSFERASE 110 KDA SUBUNIT"/>
    <property type="match status" value="1"/>
</dbReference>
<dbReference type="GO" id="GO:0006493">
    <property type="term" value="P:protein O-linked glycosylation"/>
    <property type="evidence" value="ECO:0007669"/>
    <property type="project" value="InterPro"/>
</dbReference>
<evidence type="ECO:0000313" key="3">
    <source>
        <dbReference type="EMBL" id="AKQ68138.1"/>
    </source>
</evidence>
<accession>A0A0H4X2P7</accession>
<reference evidence="3 4" key="1">
    <citation type="journal article" date="2016" name="PLoS ONE">
        <title>Complete Genome Sequence and Comparative Genomics of a Novel Myxobacterium Myxococcus hansupus.</title>
        <authorList>
            <person name="Sharma G."/>
            <person name="Narwani T."/>
            <person name="Subramanian S."/>
        </authorList>
    </citation>
    <scope>NUCLEOTIDE SEQUENCE [LARGE SCALE GENOMIC DNA]</scope>
    <source>
        <strain evidence="4">mixupus</strain>
    </source>
</reference>
<feature type="compositionally biased region" description="Low complexity" evidence="2">
    <location>
        <begin position="139"/>
        <end position="157"/>
    </location>
</feature>
<dbReference type="eggNOG" id="COG3827">
    <property type="taxonomic scope" value="Bacteria"/>
</dbReference>
<feature type="region of interest" description="Disordered" evidence="2">
    <location>
        <begin position="365"/>
        <end position="412"/>
    </location>
</feature>
<organism evidence="3 4">
    <name type="scientific">Pseudomyxococcus hansupus</name>
    <dbReference type="NCBI Taxonomy" id="1297742"/>
    <lineage>
        <taxon>Bacteria</taxon>
        <taxon>Pseudomonadati</taxon>
        <taxon>Myxococcota</taxon>
        <taxon>Myxococcia</taxon>
        <taxon>Myxococcales</taxon>
        <taxon>Cystobacterineae</taxon>
        <taxon>Myxococcaceae</taxon>
        <taxon>Pseudomyxococcus</taxon>
    </lineage>
</organism>
<dbReference type="Pfam" id="PF13432">
    <property type="entry name" value="TPR_16"/>
    <property type="match status" value="4"/>
</dbReference>
<dbReference type="InterPro" id="IPR037919">
    <property type="entry name" value="OGT"/>
</dbReference>
<feature type="region of interest" description="Disordered" evidence="2">
    <location>
        <begin position="1"/>
        <end position="315"/>
    </location>
</feature>
<feature type="repeat" description="TPR" evidence="1">
    <location>
        <begin position="1132"/>
        <end position="1165"/>
    </location>
</feature>
<gene>
    <name evidence="3" type="ORF">A176_005050</name>
</gene>
<evidence type="ECO:0000256" key="1">
    <source>
        <dbReference type="PROSITE-ProRule" id="PRU00339"/>
    </source>
</evidence>
<keyword evidence="1" id="KW-0802">TPR repeat</keyword>
<evidence type="ECO:0000313" key="4">
    <source>
        <dbReference type="Proteomes" id="UP000009026"/>
    </source>
</evidence>
<feature type="repeat" description="TPR" evidence="1">
    <location>
        <begin position="1302"/>
        <end position="1335"/>
    </location>
</feature>
<dbReference type="PANTHER" id="PTHR44366:SF1">
    <property type="entry name" value="UDP-N-ACETYLGLUCOSAMINE--PEPTIDE N-ACETYLGLUCOSAMINYLTRANSFERASE 110 KDA SUBUNIT"/>
    <property type="match status" value="1"/>
</dbReference>
<dbReference type="PATRIC" id="fig|1297742.4.peg.5094"/>
<proteinExistence type="predicted"/>
<dbReference type="STRING" id="1297742.A176_005050"/>
<keyword evidence="4" id="KW-1185">Reference proteome</keyword>
<sequence length="1350" mass="144744">MSEPEQAAPQPDAFGFDMGTPAGAAPEEDAFAFDMSSPAEAAAAMPQSGGDVSLDAFGGYDEDPVQETRDVTRVVAIPMPTDAFREPPAPDSGYGVNEPAGTARDFDFDTTEAPAEDASQGYGVDAPAGTARDFDFSDDALPVPVEAAPPEDAFAFDIESPTGDAQAAVPEADPFALPPPAASAPMDDPFALPPQEDAFALPPHPDAYAMPSAPEDSPYAMPPPAAGAPSFDFDELPVPANGDPFALPPPAADFSDLPAPAAPQALEFADLPTPAAPAPDLSFDFNEPPAPSADPFAVDFSAPPPAADPFAADFGSVPSGDPFAVDFSAPPPAAPAPAADPFAIDFAEPTAPPVSVNPAVDFGDVDFGSPAPSPSIPDSLEFDPTARPDDDLEADLSDPLPPPPNAGPADGLEMLSFIDDAAGKESGAQAGAKVRRFHVRRRSGKVFGPFDEGVIVKMLEDGQLLGNEDVSLDSEAWSAIGTVPTFAAAIQRLMEGPAKLVTPTAAPATTVVDAPHVESASPQANMRRLEQLYEGRMAAVSVVDRSGHTEKWKKRIPAMIAAGVVVVVAGIGAATEFGTRYGAFGRRALFPARISSGTAEAKQVEEVQKALLQDTFESYKQARELSAQVLQKKEYPEVRSLWCQSVYYLQRRYAAGNPNEMTRCRQDLAEIGMLGEKDVAVIKASAAIALTGRQADTIIPTLSGAYSREDTQGDLELAFLLAEAYGQKRDEKRALDTLSKVLAKDPKSAKAHHAVGNLHQAADRADEAVAAYAAALEADPKHVASAVELAAVELLVRKDVAKGTEAVERALATDVQSALGPAELARARGLKGVALFQKHQPKEAEAELKAALEMDGKSPFLRGQLARVMRAQRNFDAALPIYEALAAEEAGNLEFADGHITALVMTGKMQDALEAVKKANGVFPNEARIAYLYGRIEDALDKLADAEGHYKRAIAADENLVEARLYLGRFYLAQRRNAEARGQLDEAVKRAPEHAGVRAGLGELALAENNALLAQQEFERSVKIDPILADAHLGLSRVALLTDDLETAKSEANRALELDPHLLKDGRLQRGLVLWRLGQLEEAVAELEKAKTEDPRSTTIPITLGAVLLERGDLPGAESNLGLALSNEPSNHEALYYLALVKAKRLEFTQAMDNMRKAVERAPNRPDYHYAYGVILRDAKNLPDAMAAWRKAVELDRNHADGHEALGHALLESSQFDEAIAAFESSLKADPRRTRVLGSIGDAYFAAARWNDAIKRYQSALKADPKLAYVYYKVARAFTEQAQHAKAIDWYRKATNLEPENPMAYYYLGFAYKERNKKREAVQAFKDYLSRKPNATDKKDIEDEIYDLQN</sequence>
<dbReference type="Pfam" id="PF13181">
    <property type="entry name" value="TPR_8"/>
    <property type="match status" value="1"/>
</dbReference>
<dbReference type="Proteomes" id="UP000009026">
    <property type="component" value="Chromosome"/>
</dbReference>
<dbReference type="SUPFAM" id="SSF48452">
    <property type="entry name" value="TPR-like"/>
    <property type="match status" value="2"/>
</dbReference>
<dbReference type="Pfam" id="PF14559">
    <property type="entry name" value="TPR_19"/>
    <property type="match status" value="1"/>
</dbReference>
<feature type="repeat" description="TPR" evidence="1">
    <location>
        <begin position="1268"/>
        <end position="1301"/>
    </location>
</feature>
<dbReference type="GO" id="GO:0097363">
    <property type="term" value="F:protein O-acetylglucosaminyltransferase activity"/>
    <property type="evidence" value="ECO:0007669"/>
    <property type="project" value="TreeGrafter"/>
</dbReference>
<feature type="repeat" description="TPR" evidence="1">
    <location>
        <begin position="1029"/>
        <end position="1062"/>
    </location>
</feature>
<feature type="repeat" description="TPR" evidence="1">
    <location>
        <begin position="749"/>
        <end position="782"/>
    </location>
</feature>
<feature type="compositionally biased region" description="Low complexity" evidence="2">
    <location>
        <begin position="252"/>
        <end position="281"/>
    </location>
</feature>